<dbReference type="Proteomes" id="UP000211060">
    <property type="component" value="Segment"/>
</dbReference>
<dbReference type="EMBL" id="HE981739">
    <property type="protein sequence ID" value="CCL97634.1"/>
    <property type="molecule type" value="Genomic_DNA"/>
</dbReference>
<proteinExistence type="predicted"/>
<name>K0NMV7_9CAUD</name>
<dbReference type="RefSeq" id="YP_239148.1">
    <property type="nucleotide sequence ID" value="NC_007023.1"/>
</dbReference>
<dbReference type="EMBL" id="HE858210">
    <property type="protein sequence ID" value="CCK74017.1"/>
    <property type="molecule type" value="Genomic_DNA"/>
</dbReference>
<sequence length="57" mass="7042">MRNQPFSKKYRQWAEQVRDLLQPLNISYNDHHRTFFGLFSDDMTPEEAIKFFLEYNK</sequence>
<dbReference type="KEGG" id="vg:3416376"/>
<evidence type="ECO:0000313" key="1">
    <source>
        <dbReference type="EMBL" id="CCK74017.1"/>
    </source>
</evidence>
<organism evidence="2 3">
    <name type="scientific">Pseudotevenvirus RB43</name>
    <dbReference type="NCBI Taxonomy" id="115991"/>
    <lineage>
        <taxon>Viruses</taxon>
        <taxon>Duplodnaviria</taxon>
        <taxon>Heunggongvirae</taxon>
        <taxon>Uroviricota</taxon>
        <taxon>Caudoviricetes</taxon>
        <taxon>Pantevenvirales</taxon>
        <taxon>Straboviridae</taxon>
        <taxon>Pseudotevenvirus</taxon>
    </lineage>
</organism>
<dbReference type="Proteomes" id="UP000001467">
    <property type="component" value="Segment"/>
</dbReference>
<evidence type="ECO:0000313" key="4">
    <source>
        <dbReference type="Proteomes" id="UP000211060"/>
    </source>
</evidence>
<dbReference type="GeneID" id="3416376"/>
<evidence type="ECO:0000313" key="3">
    <source>
        <dbReference type="Proteomes" id="UP000001467"/>
    </source>
</evidence>
<reference evidence="3 4" key="2">
    <citation type="journal article" date="2012" name="PLoS Genet.">
        <title>A Bacteriophage-Encoded J-Domain Protein Interacts with the DnaK/Hsp70 Chaperone and Stabilizes the Heat-Shock Factor ?(32) of Escherichia coli.</title>
        <authorList>
            <person name="Perrody E."/>
            <person name="Cirinesi A.M."/>
            <person name="Desplats C."/>
            <person name="Keppel F."/>
            <person name="Schwager F."/>
            <person name="Tranier S."/>
            <person name="Georgopoulos C."/>
            <person name="Genevaux P."/>
        </authorList>
    </citation>
    <scope>NUCLEOTIDE SEQUENCE [LARGE SCALE GENOMIC DNA]</scope>
    <source>
        <strain evidence="2">RB43-GVA</strain>
    </source>
</reference>
<accession>K0NMV7</accession>
<evidence type="ECO:0000313" key="2">
    <source>
        <dbReference type="EMBL" id="CCL97634.1"/>
    </source>
</evidence>
<reference evidence="1" key="1">
    <citation type="thesis" date="2012" institute="CNRS">
        <title>Hsp70 in life cycle of bacteriophages.</title>
        <authorList>
            <person name="Perrody E.P."/>
        </authorList>
    </citation>
    <scope>NUCLEOTIDE SEQUENCE</scope>
    <source>
        <strain evidence="1">RB43-GVA</strain>
    </source>
</reference>
<protein>
    <submittedName>
        <fullName evidence="2">Uncharacterized protein</fullName>
    </submittedName>
</protein>